<dbReference type="AlphaFoldDB" id="A0A8H7L9Z9"/>
<keyword evidence="2" id="KW-1185">Reference proteome</keyword>
<gene>
    <name evidence="1" type="ORF">HF325_004433</name>
</gene>
<sequence length="137" mass="15655">MFSLARCVRPAASVATSVRQFSLLNKPTAFSRPLGSPLARSLVLLEQPQLGSAFQMISSLIQKRFKSRGNTYQPSTFEEKTHIWLFGPVEVEKRQEDLGQKKGQGQMVLDPLSRRPRPFDEHWLMKFPAHSILYIIQ</sequence>
<comment type="caution">
    <text evidence="1">The sequence shown here is derived from an EMBL/GenBank/DDBJ whole genome shotgun (WGS) entry which is preliminary data.</text>
</comment>
<reference evidence="1" key="1">
    <citation type="submission" date="2020-10" db="EMBL/GenBank/DDBJ databases">
        <title>The Whole-Genome Sequence of Metschnikowia persimmonesis, a Novel Endophytic Yeast Species Isolated from Medicinal Plant Diospyros kaki Thumb.</title>
        <authorList>
            <person name="Rahmat E."/>
            <person name="Kang Y."/>
        </authorList>
    </citation>
    <scope>NUCLEOTIDE SEQUENCE</scope>
    <source>
        <strain evidence="1">KIOM G15050</strain>
    </source>
</reference>
<accession>A0A8H7L9Z9</accession>
<name>A0A8H7L9Z9_9ASCO</name>
<dbReference type="Proteomes" id="UP000649328">
    <property type="component" value="Unassembled WGS sequence"/>
</dbReference>
<dbReference type="EMBL" id="JACBPP010000006">
    <property type="protein sequence ID" value="KAF8000644.1"/>
    <property type="molecule type" value="Genomic_DNA"/>
</dbReference>
<protein>
    <submittedName>
        <fullName evidence="1">Uncharacterized protein</fullName>
    </submittedName>
</protein>
<organism evidence="1 2">
    <name type="scientific">Metschnikowia pulcherrima</name>
    <dbReference type="NCBI Taxonomy" id="27326"/>
    <lineage>
        <taxon>Eukaryota</taxon>
        <taxon>Fungi</taxon>
        <taxon>Dikarya</taxon>
        <taxon>Ascomycota</taxon>
        <taxon>Saccharomycotina</taxon>
        <taxon>Pichiomycetes</taxon>
        <taxon>Metschnikowiaceae</taxon>
        <taxon>Metschnikowia</taxon>
    </lineage>
</organism>
<proteinExistence type="predicted"/>
<dbReference type="OrthoDB" id="431691at2759"/>
<evidence type="ECO:0000313" key="1">
    <source>
        <dbReference type="EMBL" id="KAF8000644.1"/>
    </source>
</evidence>
<evidence type="ECO:0000313" key="2">
    <source>
        <dbReference type="Proteomes" id="UP000649328"/>
    </source>
</evidence>